<feature type="compositionally biased region" description="Basic and acidic residues" evidence="1">
    <location>
        <begin position="349"/>
        <end position="358"/>
    </location>
</feature>
<keyword evidence="2" id="KW-0472">Membrane</keyword>
<proteinExistence type="predicted"/>
<keyword evidence="2" id="KW-0812">Transmembrane</keyword>
<evidence type="ECO:0000313" key="3">
    <source>
        <dbReference type="EMBL" id="KAK2962356.1"/>
    </source>
</evidence>
<feature type="transmembrane region" description="Helical" evidence="2">
    <location>
        <begin position="43"/>
        <end position="63"/>
    </location>
</feature>
<feature type="transmembrane region" description="Helical" evidence="2">
    <location>
        <begin position="170"/>
        <end position="190"/>
    </location>
</feature>
<feature type="region of interest" description="Disordered" evidence="1">
    <location>
        <begin position="345"/>
        <end position="368"/>
    </location>
</feature>
<accession>A0ABQ9YF06</accession>
<feature type="transmembrane region" description="Helical" evidence="2">
    <location>
        <begin position="137"/>
        <end position="158"/>
    </location>
</feature>
<evidence type="ECO:0000256" key="1">
    <source>
        <dbReference type="SAM" id="MobiDB-lite"/>
    </source>
</evidence>
<feature type="transmembrane region" description="Helical" evidence="2">
    <location>
        <begin position="16"/>
        <end position="37"/>
    </location>
</feature>
<keyword evidence="4" id="KW-1185">Reference proteome</keyword>
<feature type="transmembrane region" description="Helical" evidence="2">
    <location>
        <begin position="248"/>
        <end position="274"/>
    </location>
</feature>
<name>A0ABQ9YF06_9EUKA</name>
<feature type="transmembrane region" description="Helical" evidence="2">
    <location>
        <begin position="217"/>
        <end position="236"/>
    </location>
</feature>
<sequence>MSRSLHKRRLSLRQRILLVLISVATLFLSLIQLIIVIIAESTSFLSCFLLVLWMAISVFMFVLEIVLSRPNRNQCCFIANTSSLLFFLFCLLATLPFFGAMYPFMMAFFPSLETQHTQPLTFPVRGEPSVGSQTLSLIQAVLSIIIVVLSCVFFPAFFSNKYHPLPMASMPFGQYGALFSLLTTSLIVIFDPGVSKELHLTSFASFFKCSNSHPLSLIIRIVTPILLLLFVGCQIYSLVRRRRKTRRLIIIPILSTTLLCITVLAFILLSWITISLSVSSKNIFLSLYYISLIVLVVVTYVLGLIQANLTRKFSDQQSEDSNSIKSPHKSPRYPSISYLPKYSVTTQKTSRDKPKSTDHFSTNSDLQDWMNPETAISDEECIPLYLESEQKYDYLPPTQKLSTRQNSITITYH</sequence>
<protein>
    <submittedName>
        <fullName evidence="3">Uncharacterized protein</fullName>
    </submittedName>
</protein>
<feature type="transmembrane region" description="Helical" evidence="2">
    <location>
        <begin position="84"/>
        <end position="105"/>
    </location>
</feature>
<evidence type="ECO:0000313" key="4">
    <source>
        <dbReference type="Proteomes" id="UP001281761"/>
    </source>
</evidence>
<keyword evidence="2" id="KW-1133">Transmembrane helix</keyword>
<evidence type="ECO:0000256" key="2">
    <source>
        <dbReference type="SAM" id="Phobius"/>
    </source>
</evidence>
<reference evidence="3 4" key="1">
    <citation type="journal article" date="2022" name="bioRxiv">
        <title>Genomics of Preaxostyla Flagellates Illuminates Evolutionary Transitions and the Path Towards Mitochondrial Loss.</title>
        <authorList>
            <person name="Novak L.V.F."/>
            <person name="Treitli S.C."/>
            <person name="Pyrih J."/>
            <person name="Halakuc P."/>
            <person name="Pipaliya S.V."/>
            <person name="Vacek V."/>
            <person name="Brzon O."/>
            <person name="Soukal P."/>
            <person name="Eme L."/>
            <person name="Dacks J.B."/>
            <person name="Karnkowska A."/>
            <person name="Elias M."/>
            <person name="Hampl V."/>
        </authorList>
    </citation>
    <scope>NUCLEOTIDE SEQUENCE [LARGE SCALE GENOMIC DNA]</scope>
    <source>
        <strain evidence="3">NAU3</strain>
        <tissue evidence="3">Gut</tissue>
    </source>
</reference>
<feature type="transmembrane region" description="Helical" evidence="2">
    <location>
        <begin position="286"/>
        <end position="305"/>
    </location>
</feature>
<organism evidence="3 4">
    <name type="scientific">Blattamonas nauphoetae</name>
    <dbReference type="NCBI Taxonomy" id="2049346"/>
    <lineage>
        <taxon>Eukaryota</taxon>
        <taxon>Metamonada</taxon>
        <taxon>Preaxostyla</taxon>
        <taxon>Oxymonadida</taxon>
        <taxon>Blattamonas</taxon>
    </lineage>
</organism>
<gene>
    <name evidence="3" type="ORF">BLNAU_2599</name>
</gene>
<dbReference type="EMBL" id="JARBJD010000011">
    <property type="protein sequence ID" value="KAK2962356.1"/>
    <property type="molecule type" value="Genomic_DNA"/>
</dbReference>
<comment type="caution">
    <text evidence="3">The sequence shown here is derived from an EMBL/GenBank/DDBJ whole genome shotgun (WGS) entry which is preliminary data.</text>
</comment>
<dbReference type="Proteomes" id="UP001281761">
    <property type="component" value="Unassembled WGS sequence"/>
</dbReference>